<evidence type="ECO:0000313" key="1">
    <source>
        <dbReference type="EMBL" id="ABJ13782.1"/>
    </source>
</evidence>
<reference evidence="1 2" key="1">
    <citation type="journal article" date="2006" name="Genome Biol.">
        <title>Genomic analysis reveals that Pseudomonas aeruginosa virulence is combinatorial.</title>
        <authorList>
            <person name="Lee D.G."/>
            <person name="Urbach J.M."/>
            <person name="Wu G."/>
            <person name="Liberati N.T."/>
            <person name="Feinbaum R.L."/>
            <person name="Miyata S."/>
            <person name="Diggins L.T."/>
            <person name="He J."/>
            <person name="Saucier M."/>
            <person name="Deziel E."/>
            <person name="Friedman L."/>
            <person name="Li L."/>
            <person name="Grills G."/>
            <person name="Montgomery K."/>
            <person name="Kucherlapati R."/>
            <person name="Rahme L.G."/>
            <person name="Ausubel F.M."/>
        </authorList>
    </citation>
    <scope>NUCLEOTIDE SEQUENCE [LARGE SCALE GENOMIC DNA]</scope>
    <source>
        <strain evidence="1 2">UCBPP-PA14</strain>
    </source>
</reference>
<dbReference type="Gene3D" id="1.25.40.10">
    <property type="entry name" value="Tetratricopeptide repeat domain"/>
    <property type="match status" value="1"/>
</dbReference>
<accession>A0A0H2ZFW0</accession>
<dbReference type="RefSeq" id="WP_003141344.1">
    <property type="nucleotide sequence ID" value="NC_008463.1"/>
</dbReference>
<name>A0A0H2ZFW0_PSEAB</name>
<dbReference type="Proteomes" id="UP000000653">
    <property type="component" value="Chromosome"/>
</dbReference>
<proteinExistence type="predicted"/>
<dbReference type="InterPro" id="IPR011990">
    <property type="entry name" value="TPR-like_helical_dom_sf"/>
</dbReference>
<organism evidence="1 2">
    <name type="scientific">Pseudomonas aeruginosa (strain UCBPP-PA14)</name>
    <dbReference type="NCBI Taxonomy" id="208963"/>
    <lineage>
        <taxon>Bacteria</taxon>
        <taxon>Pseudomonadati</taxon>
        <taxon>Pseudomonadota</taxon>
        <taxon>Gammaproteobacteria</taxon>
        <taxon>Pseudomonadales</taxon>
        <taxon>Pseudomonadaceae</taxon>
        <taxon>Pseudomonas</taxon>
    </lineage>
</organism>
<dbReference type="HOGENOM" id="CLU_000288_36_4_6"/>
<dbReference type="SMART" id="SM00671">
    <property type="entry name" value="SEL1"/>
    <property type="match status" value="4"/>
</dbReference>
<protein>
    <recommendedName>
        <fullName evidence="3">Sel1 repeat family protein</fullName>
    </recommendedName>
</protein>
<dbReference type="AlphaFoldDB" id="A0A0H2ZFW0"/>
<sequence length="271" mass="29434">MRHLLLRHDALDAEGFAAQLAGTPGEVAQAILGAAREGLTEAQALLGQILLDGQGIQRDPPLARTWFAIAAGHGHAMARNMLARCLEHGWGGPADPAAAAVHYRIAAQAGLDWARYNLANLHATGRGVPQDQPRAYALYRQAAEQGHAKAMNLVGRYHEEGLVVARDLAQAAHWYRRSAEGGDFRGQFSHAAMLSASGRHAEAETWLRRALEGGNLNFLRSARHGLEQSAHPPFRSLALAYYRRAAQLGDDTDREALEQALERHGHARLPA</sequence>
<dbReference type="Pfam" id="PF08238">
    <property type="entry name" value="Sel1"/>
    <property type="match status" value="5"/>
</dbReference>
<dbReference type="PANTHER" id="PTHR11102:SF160">
    <property type="entry name" value="ERAD-ASSOCIATED E3 UBIQUITIN-PROTEIN LIGASE COMPONENT HRD3"/>
    <property type="match status" value="1"/>
</dbReference>
<evidence type="ECO:0000313" key="2">
    <source>
        <dbReference type="Proteomes" id="UP000000653"/>
    </source>
</evidence>
<dbReference type="InterPro" id="IPR006597">
    <property type="entry name" value="Sel1-like"/>
</dbReference>
<evidence type="ECO:0008006" key="3">
    <source>
        <dbReference type="Google" id="ProtNLM"/>
    </source>
</evidence>
<dbReference type="SUPFAM" id="SSF81901">
    <property type="entry name" value="HCP-like"/>
    <property type="match status" value="1"/>
</dbReference>
<dbReference type="InterPro" id="IPR050767">
    <property type="entry name" value="Sel1_AlgK"/>
</dbReference>
<dbReference type="KEGG" id="pau:PA14_58600"/>
<dbReference type="BioCyc" id="PAER208963:G1G74-4935-MONOMER"/>
<dbReference type="PANTHER" id="PTHR11102">
    <property type="entry name" value="SEL-1-LIKE PROTEIN"/>
    <property type="match status" value="1"/>
</dbReference>
<dbReference type="EMBL" id="CP000438">
    <property type="protein sequence ID" value="ABJ13782.1"/>
    <property type="molecule type" value="Genomic_DNA"/>
</dbReference>
<gene>
    <name evidence="1" type="ordered locus">PA14_58600</name>
</gene>